<keyword evidence="1" id="KW-0560">Oxidoreductase</keyword>
<gene>
    <name evidence="3" type="ORF">SMD44_04061</name>
</gene>
<dbReference type="SUPFAM" id="SSF51430">
    <property type="entry name" value="NAD(P)-linked oxidoreductase"/>
    <property type="match status" value="1"/>
</dbReference>
<dbReference type="InterPro" id="IPR050523">
    <property type="entry name" value="AKR_Detox_Biosynth"/>
</dbReference>
<name>A0A1Z1WDU7_9ACTN</name>
<dbReference type="Proteomes" id="UP000195880">
    <property type="component" value="Chromosome"/>
</dbReference>
<dbReference type="KEGG" id="salf:SMD44_04061"/>
<organism evidence="3 4">
    <name type="scientific">Streptomyces alboflavus</name>
    <dbReference type="NCBI Taxonomy" id="67267"/>
    <lineage>
        <taxon>Bacteria</taxon>
        <taxon>Bacillati</taxon>
        <taxon>Actinomycetota</taxon>
        <taxon>Actinomycetes</taxon>
        <taxon>Kitasatosporales</taxon>
        <taxon>Streptomycetaceae</taxon>
        <taxon>Streptomyces</taxon>
    </lineage>
</organism>
<proteinExistence type="predicted"/>
<feature type="domain" description="NADP-dependent oxidoreductase" evidence="2">
    <location>
        <begin position="37"/>
        <end position="328"/>
    </location>
</feature>
<dbReference type="InterPro" id="IPR020471">
    <property type="entry name" value="AKR"/>
</dbReference>
<evidence type="ECO:0000313" key="3">
    <source>
        <dbReference type="EMBL" id="ARX84616.1"/>
    </source>
</evidence>
<dbReference type="CDD" id="cd19091">
    <property type="entry name" value="AKR_PsAKR"/>
    <property type="match status" value="1"/>
</dbReference>
<dbReference type="PANTHER" id="PTHR43364">
    <property type="entry name" value="NADH-SPECIFIC METHYLGLYOXAL REDUCTASE-RELATED"/>
    <property type="match status" value="1"/>
</dbReference>
<dbReference type="FunFam" id="3.20.20.100:FF:000004">
    <property type="entry name" value="Oxidoreductase, aldo/keto reductase"/>
    <property type="match status" value="1"/>
</dbReference>
<dbReference type="Gene3D" id="3.20.20.100">
    <property type="entry name" value="NADP-dependent oxidoreductase domain"/>
    <property type="match status" value="1"/>
</dbReference>
<dbReference type="GO" id="GO:0005829">
    <property type="term" value="C:cytosol"/>
    <property type="evidence" value="ECO:0007669"/>
    <property type="project" value="TreeGrafter"/>
</dbReference>
<dbReference type="InterPro" id="IPR036812">
    <property type="entry name" value="NAD(P)_OxRdtase_dom_sf"/>
</dbReference>
<dbReference type="EMBL" id="CP021748">
    <property type="protein sequence ID" value="ARX84616.1"/>
    <property type="molecule type" value="Genomic_DNA"/>
</dbReference>
<evidence type="ECO:0000259" key="2">
    <source>
        <dbReference type="Pfam" id="PF00248"/>
    </source>
</evidence>
<dbReference type="RefSeq" id="WP_087884797.1">
    <property type="nucleotide sequence ID" value="NZ_CP021748.1"/>
</dbReference>
<keyword evidence="4" id="KW-1185">Reference proteome</keyword>
<dbReference type="PANTHER" id="PTHR43364:SF18">
    <property type="entry name" value="OXIDOREDUCTASE"/>
    <property type="match status" value="1"/>
</dbReference>
<dbReference type="AlphaFoldDB" id="A0A1Z1WDU7"/>
<dbReference type="PRINTS" id="PR00069">
    <property type="entry name" value="ALDKETRDTASE"/>
</dbReference>
<dbReference type="OrthoDB" id="9768793at2"/>
<accession>A0A1Z1WDU7</accession>
<protein>
    <recommendedName>
        <fullName evidence="2">NADP-dependent oxidoreductase domain-containing protein</fullName>
    </recommendedName>
</protein>
<dbReference type="Pfam" id="PF00248">
    <property type="entry name" value="Aldo_ket_red"/>
    <property type="match status" value="1"/>
</dbReference>
<dbReference type="InterPro" id="IPR023210">
    <property type="entry name" value="NADP_OxRdtase_dom"/>
</dbReference>
<sequence length="355" mass="38743">MRYRYLGRTGLQVSELSFGAATLGTPGAFGGLPGADWSQFGVNAGDDAVRLVHACHDAGVNFFDTADVYRDGECEELLGLALKDRRDKAVIATKARFRTDPDDINAAGSSRHHLVRAVEASLRRLGTDYIDVLYLHGTDPRTSLEETLGALDDLVRAGKLRYIGCSNFPGWQLMKALDISDRRGLVRFSAYQGYYNLGARELEHEIVPAAVDQGVGVTVWSPLAGGFFSGKYRRGQEVPETFRLAHEGPSAIAPLTDREQAYDVVEVLDGIAKERGVSVAQVALNWVLSKPAVTSVVFGASRPDQLRDNLGAVEWELTPVETALLDTASERPAPYPYWHMRAIAGDRDLPGDILP</sequence>
<dbReference type="GO" id="GO:0016491">
    <property type="term" value="F:oxidoreductase activity"/>
    <property type="evidence" value="ECO:0007669"/>
    <property type="project" value="UniProtKB-KW"/>
</dbReference>
<evidence type="ECO:0000313" key="4">
    <source>
        <dbReference type="Proteomes" id="UP000195880"/>
    </source>
</evidence>
<reference evidence="3 4" key="1">
    <citation type="submission" date="2017-05" db="EMBL/GenBank/DDBJ databases">
        <title>Streptomyces alboflavus Genome sequencing and assembly.</title>
        <authorList>
            <person name="Wang Y."/>
            <person name="Du B."/>
            <person name="Ding Y."/>
            <person name="Liu H."/>
            <person name="Hou Q."/>
            <person name="Liu K."/>
            <person name="Wang C."/>
            <person name="Yao L."/>
        </authorList>
    </citation>
    <scope>NUCLEOTIDE SEQUENCE [LARGE SCALE GENOMIC DNA]</scope>
    <source>
        <strain evidence="3 4">MDJK44</strain>
    </source>
</reference>
<evidence type="ECO:0000256" key="1">
    <source>
        <dbReference type="ARBA" id="ARBA00023002"/>
    </source>
</evidence>